<organism evidence="2 3">
    <name type="scientific">Mycena albidolilacea</name>
    <dbReference type="NCBI Taxonomy" id="1033008"/>
    <lineage>
        <taxon>Eukaryota</taxon>
        <taxon>Fungi</taxon>
        <taxon>Dikarya</taxon>
        <taxon>Basidiomycota</taxon>
        <taxon>Agaricomycotina</taxon>
        <taxon>Agaricomycetes</taxon>
        <taxon>Agaricomycetidae</taxon>
        <taxon>Agaricales</taxon>
        <taxon>Marasmiineae</taxon>
        <taxon>Mycenaceae</taxon>
        <taxon>Mycena</taxon>
    </lineage>
</organism>
<protein>
    <submittedName>
        <fullName evidence="2">Uncharacterized protein</fullName>
    </submittedName>
</protein>
<proteinExistence type="predicted"/>
<reference evidence="2" key="1">
    <citation type="submission" date="2023-03" db="EMBL/GenBank/DDBJ databases">
        <title>Massive genome expansion in bonnet fungi (Mycena s.s.) driven by repeated elements and novel gene families across ecological guilds.</title>
        <authorList>
            <consortium name="Lawrence Berkeley National Laboratory"/>
            <person name="Harder C.B."/>
            <person name="Miyauchi S."/>
            <person name="Viragh M."/>
            <person name="Kuo A."/>
            <person name="Thoen E."/>
            <person name="Andreopoulos B."/>
            <person name="Lu D."/>
            <person name="Skrede I."/>
            <person name="Drula E."/>
            <person name="Henrissat B."/>
            <person name="Morin E."/>
            <person name="Kohler A."/>
            <person name="Barry K."/>
            <person name="LaButti K."/>
            <person name="Morin E."/>
            <person name="Salamov A."/>
            <person name="Lipzen A."/>
            <person name="Mereny Z."/>
            <person name="Hegedus B."/>
            <person name="Baldrian P."/>
            <person name="Stursova M."/>
            <person name="Weitz H."/>
            <person name="Taylor A."/>
            <person name="Grigoriev I.V."/>
            <person name="Nagy L.G."/>
            <person name="Martin F."/>
            <person name="Kauserud H."/>
        </authorList>
    </citation>
    <scope>NUCLEOTIDE SEQUENCE</scope>
    <source>
        <strain evidence="2">CBHHK002</strain>
    </source>
</reference>
<name>A0AAD7F170_9AGAR</name>
<keyword evidence="3" id="KW-1185">Reference proteome</keyword>
<keyword evidence="1" id="KW-0732">Signal</keyword>
<evidence type="ECO:0000313" key="3">
    <source>
        <dbReference type="Proteomes" id="UP001218218"/>
    </source>
</evidence>
<dbReference type="Proteomes" id="UP001218218">
    <property type="component" value="Unassembled WGS sequence"/>
</dbReference>
<dbReference type="AlphaFoldDB" id="A0AAD7F170"/>
<dbReference type="EMBL" id="JARIHO010000004">
    <property type="protein sequence ID" value="KAJ7362638.1"/>
    <property type="molecule type" value="Genomic_DNA"/>
</dbReference>
<sequence>MFFNKSAFVVAAIVYSAAAGPFVSSLFELQIDAPPAPLRARITSTDGGAANDVSPVNTCDSASLTPAIDNLIEFANDIQASAGAFNQDNFVFFDQGKKVLPGIISDFADAKTALGAGDLKTVAAKIQSASDAFNTVPLDFEDGQVTVPDENIAAITSDILTACAAQLPA</sequence>
<accession>A0AAD7F170</accession>
<comment type="caution">
    <text evidence="2">The sequence shown here is derived from an EMBL/GenBank/DDBJ whole genome shotgun (WGS) entry which is preliminary data.</text>
</comment>
<gene>
    <name evidence="2" type="ORF">DFH08DRAFT_1024971</name>
</gene>
<evidence type="ECO:0000256" key="1">
    <source>
        <dbReference type="SAM" id="SignalP"/>
    </source>
</evidence>
<feature type="chain" id="PRO_5042087657" evidence="1">
    <location>
        <begin position="20"/>
        <end position="169"/>
    </location>
</feature>
<evidence type="ECO:0000313" key="2">
    <source>
        <dbReference type="EMBL" id="KAJ7362638.1"/>
    </source>
</evidence>
<feature type="signal peptide" evidence="1">
    <location>
        <begin position="1"/>
        <end position="19"/>
    </location>
</feature>